<evidence type="ECO:0000256" key="2">
    <source>
        <dbReference type="ARBA" id="ARBA00022692"/>
    </source>
</evidence>
<evidence type="ECO:0000256" key="1">
    <source>
        <dbReference type="ARBA" id="ARBA00004141"/>
    </source>
</evidence>
<feature type="transmembrane region" description="Helical" evidence="6">
    <location>
        <begin position="154"/>
        <end position="172"/>
    </location>
</feature>
<dbReference type="InterPro" id="IPR004776">
    <property type="entry name" value="Mem_transp_PIN-like"/>
</dbReference>
<feature type="transmembrane region" description="Helical" evidence="6">
    <location>
        <begin position="430"/>
        <end position="452"/>
    </location>
</feature>
<feature type="region of interest" description="Disordered" evidence="5">
    <location>
        <begin position="288"/>
        <end position="371"/>
    </location>
</feature>
<dbReference type="EMBL" id="JABBWM010000037">
    <property type="protein sequence ID" value="KAG2105791.1"/>
    <property type="molecule type" value="Genomic_DNA"/>
</dbReference>
<keyword evidence="4 6" id="KW-0472">Membrane</keyword>
<reference evidence="7" key="1">
    <citation type="journal article" date="2020" name="New Phytol.">
        <title>Comparative genomics reveals dynamic genome evolution in host specialist ectomycorrhizal fungi.</title>
        <authorList>
            <person name="Lofgren L.A."/>
            <person name="Nguyen N.H."/>
            <person name="Vilgalys R."/>
            <person name="Ruytinx J."/>
            <person name="Liao H.L."/>
            <person name="Branco S."/>
            <person name="Kuo A."/>
            <person name="LaButti K."/>
            <person name="Lipzen A."/>
            <person name="Andreopoulos W."/>
            <person name="Pangilinan J."/>
            <person name="Riley R."/>
            <person name="Hundley H."/>
            <person name="Na H."/>
            <person name="Barry K."/>
            <person name="Grigoriev I.V."/>
            <person name="Stajich J.E."/>
            <person name="Kennedy P.G."/>
        </authorList>
    </citation>
    <scope>NUCLEOTIDE SEQUENCE</scope>
    <source>
        <strain evidence="7">FC423</strain>
    </source>
</reference>
<feature type="region of interest" description="Disordered" evidence="5">
    <location>
        <begin position="219"/>
        <end position="252"/>
    </location>
</feature>
<keyword evidence="2 6" id="KW-0812">Transmembrane</keyword>
<feature type="compositionally biased region" description="Polar residues" evidence="5">
    <location>
        <begin position="225"/>
        <end position="252"/>
    </location>
</feature>
<sequence length="610" mass="67450">MARFQISQTPGFTIYPFFTSILEVFLLCIAGYILAWRRIIDKPTQRVINHINISLFTPALLFSKVAFFLSPAKLKELWVIPIFFMVVTVFSALVARVLSRIFGLKRSHRNFAMAASMFMNSNSLPIALMQSLVITVDGLKWTSDDNTDAMLGRALTYLVLYSTLGMMLRWSYGVRLLASADTPPTPTSPRSPLLAAVPYDPEGAQYADNASLSDETTLSEHHSSRFQPTSPSHHWQTQVHPTSPSHHWQTQAPSQAVFVTSPLGDTDDNDQDTTCKIPTFIQEPAGHIHGQLRPHPLPSHLHLSPSRVPQRSSSLSHSRSPHSPHPSRNTAIYHSFPNSPVREDAPLASDSVTPADSEDGIEDGAEVTSENFRHRRHRTGLQHVWKSTRNAWRHVNAFMTMPLWASLLSLVVACTPPLQSALERMEPVKGALGAAGSCSIPLTLVVLGAYFYSEPPEDDMQNEDLTDCETDETRQDLGHNKSRTSLLSTLQEMLAVKRVQQPQLQTLGEGKTVFVAVLARMVVVPAVMLPVLAILAQLDIHDVFADPVFVVSNVLLIASPPALTLAQITQAASNDSFERLISRTVFWSYCILTPPSTILVVVLGLLITKL</sequence>
<comment type="subcellular location">
    <subcellularLocation>
        <location evidence="1">Membrane</location>
        <topology evidence="1">Multi-pass membrane protein</topology>
    </subcellularLocation>
</comment>
<dbReference type="Pfam" id="PF03547">
    <property type="entry name" value="Mem_trans"/>
    <property type="match status" value="1"/>
</dbReference>
<feature type="transmembrane region" description="Helical" evidence="6">
    <location>
        <begin position="548"/>
        <end position="566"/>
    </location>
</feature>
<proteinExistence type="predicted"/>
<dbReference type="PANTHER" id="PTHR31794">
    <property type="entry name" value="AUXIN EFFLUX TRANSPORTER FAMILY PROTEIN (EUROFUNG)"/>
    <property type="match status" value="1"/>
</dbReference>
<evidence type="ECO:0000313" key="8">
    <source>
        <dbReference type="Proteomes" id="UP000823399"/>
    </source>
</evidence>
<feature type="transmembrane region" description="Helical" evidence="6">
    <location>
        <begin position="513"/>
        <end position="536"/>
    </location>
</feature>
<gene>
    <name evidence="7" type="ORF">F5147DRAFT_654041</name>
</gene>
<dbReference type="GO" id="GO:0016020">
    <property type="term" value="C:membrane"/>
    <property type="evidence" value="ECO:0007669"/>
    <property type="project" value="UniProtKB-SubCell"/>
</dbReference>
<feature type="compositionally biased region" description="Acidic residues" evidence="5">
    <location>
        <begin position="356"/>
        <end position="365"/>
    </location>
</feature>
<evidence type="ECO:0000256" key="4">
    <source>
        <dbReference type="ARBA" id="ARBA00023136"/>
    </source>
</evidence>
<keyword evidence="8" id="KW-1185">Reference proteome</keyword>
<comment type="caution">
    <text evidence="7">The sequence shown here is derived from an EMBL/GenBank/DDBJ whole genome shotgun (WGS) entry which is preliminary data.</text>
</comment>
<feature type="compositionally biased region" description="Polar residues" evidence="5">
    <location>
        <begin position="329"/>
        <end position="338"/>
    </location>
</feature>
<feature type="transmembrane region" description="Helical" evidence="6">
    <location>
        <begin position="12"/>
        <end position="35"/>
    </location>
</feature>
<organism evidence="7 8">
    <name type="scientific">Suillus discolor</name>
    <dbReference type="NCBI Taxonomy" id="1912936"/>
    <lineage>
        <taxon>Eukaryota</taxon>
        <taxon>Fungi</taxon>
        <taxon>Dikarya</taxon>
        <taxon>Basidiomycota</taxon>
        <taxon>Agaricomycotina</taxon>
        <taxon>Agaricomycetes</taxon>
        <taxon>Agaricomycetidae</taxon>
        <taxon>Boletales</taxon>
        <taxon>Suillineae</taxon>
        <taxon>Suillaceae</taxon>
        <taxon>Suillus</taxon>
    </lineage>
</organism>
<dbReference type="GeneID" id="64696096"/>
<dbReference type="OrthoDB" id="2499604at2759"/>
<dbReference type="GO" id="GO:0055085">
    <property type="term" value="P:transmembrane transport"/>
    <property type="evidence" value="ECO:0007669"/>
    <property type="project" value="InterPro"/>
</dbReference>
<feature type="transmembrane region" description="Helical" evidence="6">
    <location>
        <begin position="78"/>
        <end position="99"/>
    </location>
</feature>
<keyword evidence="3 6" id="KW-1133">Transmembrane helix</keyword>
<evidence type="ECO:0000313" key="7">
    <source>
        <dbReference type="EMBL" id="KAG2105791.1"/>
    </source>
</evidence>
<protein>
    <submittedName>
        <fullName evidence="7">Membrane transport protein-domain-containing protein</fullName>
    </submittedName>
</protein>
<feature type="transmembrane region" description="Helical" evidence="6">
    <location>
        <begin position="47"/>
        <end position="72"/>
    </location>
</feature>
<feature type="compositionally biased region" description="Low complexity" evidence="5">
    <location>
        <begin position="298"/>
        <end position="318"/>
    </location>
</feature>
<evidence type="ECO:0000256" key="5">
    <source>
        <dbReference type="SAM" id="MobiDB-lite"/>
    </source>
</evidence>
<dbReference type="RefSeq" id="XP_041291347.1">
    <property type="nucleotide sequence ID" value="XM_041433837.1"/>
</dbReference>
<dbReference type="GO" id="GO:0005783">
    <property type="term" value="C:endoplasmic reticulum"/>
    <property type="evidence" value="ECO:0007669"/>
    <property type="project" value="TreeGrafter"/>
</dbReference>
<name>A0A9P7F3Y7_9AGAM</name>
<evidence type="ECO:0000256" key="3">
    <source>
        <dbReference type="ARBA" id="ARBA00022989"/>
    </source>
</evidence>
<feature type="transmembrane region" description="Helical" evidence="6">
    <location>
        <begin position="111"/>
        <end position="134"/>
    </location>
</feature>
<accession>A0A9P7F3Y7</accession>
<dbReference type="PANTHER" id="PTHR31794:SF2">
    <property type="entry name" value="AUXIN EFFLUX TRANSPORTER FAMILY PROTEIN (EUROFUNG)"/>
    <property type="match status" value="1"/>
</dbReference>
<dbReference type="Proteomes" id="UP000823399">
    <property type="component" value="Unassembled WGS sequence"/>
</dbReference>
<feature type="transmembrane region" description="Helical" evidence="6">
    <location>
        <begin position="586"/>
        <end position="607"/>
    </location>
</feature>
<dbReference type="AlphaFoldDB" id="A0A9P7F3Y7"/>
<evidence type="ECO:0000256" key="6">
    <source>
        <dbReference type="SAM" id="Phobius"/>
    </source>
</evidence>